<sequence length="161" mass="18697">MQVRRLHPVALLYFWYQSFKSGLLYLFISFAFNFSDKLDGYFGGAVTIILLLTVLGGILKYLRYTYELTPQEIILNSGIIFQKHLYISYAKIQTLQTKQWFYLRPFGLLSLQVETSSQSEDAPEAILPVVSRKVVAQIQEKRDAFQTKEQQTETFPKLIII</sequence>
<dbReference type="AlphaFoldDB" id="A0A0R2L198"/>
<feature type="transmembrane region" description="Helical" evidence="1">
    <location>
        <begin position="40"/>
        <end position="62"/>
    </location>
</feature>
<dbReference type="PANTHER" id="PTHR34473">
    <property type="entry name" value="UPF0699 TRANSMEMBRANE PROTEIN YDBS"/>
    <property type="match status" value="1"/>
</dbReference>
<dbReference type="PATRIC" id="fig|449659.4.peg.1013"/>
<dbReference type="Proteomes" id="UP000051886">
    <property type="component" value="Unassembled WGS sequence"/>
</dbReference>
<dbReference type="PANTHER" id="PTHR34473:SF2">
    <property type="entry name" value="UPF0699 TRANSMEMBRANE PROTEIN YDBT"/>
    <property type="match status" value="1"/>
</dbReference>
<evidence type="ECO:0000313" key="3">
    <source>
        <dbReference type="EMBL" id="KRN95563.1"/>
    </source>
</evidence>
<feature type="transmembrane region" description="Helical" evidence="1">
    <location>
        <begin position="12"/>
        <end position="34"/>
    </location>
</feature>
<accession>A0A0R2L198</accession>
<keyword evidence="1" id="KW-1133">Transmembrane helix</keyword>
<keyword evidence="1" id="KW-0472">Membrane</keyword>
<dbReference type="InterPro" id="IPR005182">
    <property type="entry name" value="YdbS-like_PH"/>
</dbReference>
<keyword evidence="1" id="KW-0812">Transmembrane</keyword>
<evidence type="ECO:0000259" key="2">
    <source>
        <dbReference type="Pfam" id="PF03703"/>
    </source>
</evidence>
<feature type="domain" description="YdbS-like PH" evidence="2">
    <location>
        <begin position="61"/>
        <end position="140"/>
    </location>
</feature>
<evidence type="ECO:0000256" key="1">
    <source>
        <dbReference type="SAM" id="Phobius"/>
    </source>
</evidence>
<reference evidence="3 4" key="1">
    <citation type="journal article" date="2015" name="Genome Announc.">
        <title>Expanding the biotechnology potential of lactobacilli through comparative genomics of 213 strains and associated genera.</title>
        <authorList>
            <person name="Sun Z."/>
            <person name="Harris H.M."/>
            <person name="McCann A."/>
            <person name="Guo C."/>
            <person name="Argimon S."/>
            <person name="Zhang W."/>
            <person name="Yang X."/>
            <person name="Jeffery I.B."/>
            <person name="Cooney J.C."/>
            <person name="Kagawa T.F."/>
            <person name="Liu W."/>
            <person name="Song Y."/>
            <person name="Salvetti E."/>
            <person name="Wrobel A."/>
            <person name="Rasinkangas P."/>
            <person name="Parkhill J."/>
            <person name="Rea M.C."/>
            <person name="O'Sullivan O."/>
            <person name="Ritari J."/>
            <person name="Douillard F.P."/>
            <person name="Paul Ross R."/>
            <person name="Yang R."/>
            <person name="Briner A.E."/>
            <person name="Felis G.E."/>
            <person name="de Vos W.M."/>
            <person name="Barrangou R."/>
            <person name="Klaenhammer T.R."/>
            <person name="Caufield P.W."/>
            <person name="Cui Y."/>
            <person name="Zhang H."/>
            <person name="O'Toole P.W."/>
        </authorList>
    </citation>
    <scope>NUCLEOTIDE SEQUENCE [LARGE SCALE GENOMIC DNA]</scope>
    <source>
        <strain evidence="3 4">NBRC 103219</strain>
    </source>
</reference>
<gene>
    <name evidence="3" type="ORF">IV66_GL001006</name>
</gene>
<comment type="caution">
    <text evidence="3">The sequence shown here is derived from an EMBL/GenBank/DDBJ whole genome shotgun (WGS) entry which is preliminary data.</text>
</comment>
<name>A0A0R2L198_9LACO</name>
<dbReference type="EMBL" id="JQCN01000070">
    <property type="protein sequence ID" value="KRN95563.1"/>
    <property type="molecule type" value="Genomic_DNA"/>
</dbReference>
<dbReference type="RefSeq" id="WP_026142808.1">
    <property type="nucleotide sequence ID" value="NZ_BJYB01000008.1"/>
</dbReference>
<proteinExistence type="predicted"/>
<dbReference type="Pfam" id="PF03703">
    <property type="entry name" value="bPH_2"/>
    <property type="match status" value="1"/>
</dbReference>
<organism evidence="3 4">
    <name type="scientific">Ligilactobacillus pobuzihii</name>
    <dbReference type="NCBI Taxonomy" id="449659"/>
    <lineage>
        <taxon>Bacteria</taxon>
        <taxon>Bacillati</taxon>
        <taxon>Bacillota</taxon>
        <taxon>Bacilli</taxon>
        <taxon>Lactobacillales</taxon>
        <taxon>Lactobacillaceae</taxon>
        <taxon>Ligilactobacillus</taxon>
    </lineage>
</organism>
<evidence type="ECO:0000313" key="4">
    <source>
        <dbReference type="Proteomes" id="UP000051886"/>
    </source>
</evidence>
<protein>
    <submittedName>
        <fullName evidence="3">Membrane protein</fullName>
    </submittedName>
</protein>
<dbReference type="STRING" id="449659.IV66_GL001006"/>
<keyword evidence="4" id="KW-1185">Reference proteome</keyword>